<dbReference type="PANTHER" id="PTHR11362">
    <property type="entry name" value="PHOSPHATIDYLETHANOLAMINE-BINDING PROTEIN"/>
    <property type="match status" value="1"/>
</dbReference>
<dbReference type="CDD" id="cd00866">
    <property type="entry name" value="PEBP_euk"/>
    <property type="match status" value="1"/>
</dbReference>
<feature type="signal peptide" evidence="1">
    <location>
        <begin position="1"/>
        <end position="19"/>
    </location>
</feature>
<dbReference type="InterPro" id="IPR036610">
    <property type="entry name" value="PEBP-like_sf"/>
</dbReference>
<evidence type="ECO:0000256" key="1">
    <source>
        <dbReference type="SAM" id="SignalP"/>
    </source>
</evidence>
<dbReference type="Gene3D" id="3.90.280.10">
    <property type="entry name" value="PEBP-like"/>
    <property type="match status" value="1"/>
</dbReference>
<dbReference type="EMBL" id="GGMS01011291">
    <property type="protein sequence ID" value="MBY80494.1"/>
    <property type="molecule type" value="Transcribed_RNA"/>
</dbReference>
<dbReference type="PANTHER" id="PTHR11362:SF82">
    <property type="entry name" value="PHOSPHATIDYLETHANOLAMINE-BINDING PROTEIN 4"/>
    <property type="match status" value="1"/>
</dbReference>
<reference evidence="2" key="1">
    <citation type="submission" date="2018-04" db="EMBL/GenBank/DDBJ databases">
        <title>Transcriptome assembly of Sipha flava.</title>
        <authorList>
            <person name="Scully E.D."/>
            <person name="Geib S.M."/>
            <person name="Palmer N.A."/>
            <person name="Koch K."/>
            <person name="Bradshaw J."/>
            <person name="Heng-Moss T."/>
            <person name="Sarath G."/>
        </authorList>
    </citation>
    <scope>NUCLEOTIDE SEQUENCE</scope>
</reference>
<name>A0A2S2QS10_9HEMI</name>
<accession>A0A2S2QS10</accession>
<dbReference type="OrthoDB" id="2506647at2759"/>
<dbReference type="InterPro" id="IPR008914">
    <property type="entry name" value="PEBP"/>
</dbReference>
<sequence>MQFVRLFMVSSMCVVAGRCFTPYTPTQQSFRLHKIVPDIIPVGPPNQLRVLYPSGVMLTIGAKTKPYYIDEQPSIVEYRCPKISFNLLIMIDFDEPAFGHYRERERVHWLVVNMEADDVSSGQTLIEYGMFPVMFEGPHRYAFLMYQQPWVFGFDIPYIDAETIEGRNNFSIADFSTKYHLNNPLWGAIWINTF</sequence>
<proteinExistence type="predicted"/>
<feature type="chain" id="PRO_5015757611" evidence="1">
    <location>
        <begin position="20"/>
        <end position="194"/>
    </location>
</feature>
<organism evidence="2">
    <name type="scientific">Sipha flava</name>
    <name type="common">yellow sugarcane aphid</name>
    <dbReference type="NCBI Taxonomy" id="143950"/>
    <lineage>
        <taxon>Eukaryota</taxon>
        <taxon>Metazoa</taxon>
        <taxon>Ecdysozoa</taxon>
        <taxon>Arthropoda</taxon>
        <taxon>Hexapoda</taxon>
        <taxon>Insecta</taxon>
        <taxon>Pterygota</taxon>
        <taxon>Neoptera</taxon>
        <taxon>Paraneoptera</taxon>
        <taxon>Hemiptera</taxon>
        <taxon>Sternorrhyncha</taxon>
        <taxon>Aphidomorpha</taxon>
        <taxon>Aphidoidea</taxon>
        <taxon>Aphididae</taxon>
        <taxon>Sipha</taxon>
    </lineage>
</organism>
<protein>
    <submittedName>
        <fullName evidence="2">OV-16 antigen</fullName>
    </submittedName>
</protein>
<keyword evidence="1" id="KW-0732">Signal</keyword>
<dbReference type="Pfam" id="PF01161">
    <property type="entry name" value="PBP"/>
    <property type="match status" value="1"/>
</dbReference>
<evidence type="ECO:0000313" key="2">
    <source>
        <dbReference type="EMBL" id="MBY80494.1"/>
    </source>
</evidence>
<gene>
    <name evidence="2" type="primary">OV16</name>
    <name evidence="2" type="ORF">g.16609</name>
</gene>
<dbReference type="AlphaFoldDB" id="A0A2S2QS10"/>
<dbReference type="SUPFAM" id="SSF49777">
    <property type="entry name" value="PEBP-like"/>
    <property type="match status" value="1"/>
</dbReference>
<dbReference type="InterPro" id="IPR035810">
    <property type="entry name" value="PEBP_euk"/>
</dbReference>